<dbReference type="PANTHER" id="PTHR30160:SF7">
    <property type="entry name" value="ADP-HEPTOSE--LPS HEPTOSYLTRANSFERASE 2"/>
    <property type="match status" value="1"/>
</dbReference>
<sequence length="371" mass="41871">MIKTKKKRGGLWRKHPFPYYLNKKIRGLLMRTINLFLGEVRKEKVSLPGEEIKKILLVRINFRIGNAILAIPAISIFQKNFPHARIDFAGAPVSGVLYQHLPVNQRYSITRKFPGILWSYFSLLYKIRSMKYDLAVDVSCSQSMTSSLVVGFSGARIRAGSQGKWDYWFTISVPRPAETNKYKVLPVFFRTMGMETQQILPQLILSPEEKAKGKGKVMALIELNHVPIVGVFVGGRKSKGKKWPVENFLELITTLRAQGMRVIVFFGPDEKELMVLFRQSLGKDVPLVFESSLRIFASMVAHCNLFIACDSGPMHLSCALGVRTIALFLKGNFHHWGPPPEIAHIIYRTEGIRVEDIVEVAVAEVGNVTPS</sequence>
<dbReference type="CDD" id="cd03789">
    <property type="entry name" value="GT9_LPS_heptosyltransferase"/>
    <property type="match status" value="1"/>
</dbReference>
<evidence type="ECO:0000313" key="4">
    <source>
        <dbReference type="Proteomes" id="UP000034954"/>
    </source>
</evidence>
<dbReference type="Proteomes" id="UP000034954">
    <property type="component" value="Unassembled WGS sequence"/>
</dbReference>
<proteinExistence type="predicted"/>
<dbReference type="InterPro" id="IPR051199">
    <property type="entry name" value="LPS_LOS_Heptosyltrfase"/>
</dbReference>
<dbReference type="Pfam" id="PF01075">
    <property type="entry name" value="Glyco_transf_9"/>
    <property type="match status" value="1"/>
</dbReference>
<evidence type="ECO:0000313" key="3">
    <source>
        <dbReference type="EMBL" id="KKO19059.1"/>
    </source>
</evidence>
<keyword evidence="4" id="KW-1185">Reference proteome</keyword>
<accession>A0A0M2UX40</accession>
<dbReference type="EMBL" id="LAQJ01000222">
    <property type="protein sequence ID" value="KKO19059.1"/>
    <property type="molecule type" value="Genomic_DNA"/>
</dbReference>
<keyword evidence="2 3" id="KW-0808">Transferase</keyword>
<reference evidence="3 4" key="1">
    <citation type="journal article" date="2013" name="BMC Microbiol.">
        <title>Identification of the type II cytochrome c maturation pathway in anammox bacteria by comparative genomics.</title>
        <authorList>
            <person name="Ferousi C."/>
            <person name="Speth D.R."/>
            <person name="Reimann J."/>
            <person name="Op den Camp H.J."/>
            <person name="Allen J.W."/>
            <person name="Keltjens J.T."/>
            <person name="Jetten M.S."/>
        </authorList>
    </citation>
    <scope>NUCLEOTIDE SEQUENCE [LARGE SCALE GENOMIC DNA]</scope>
    <source>
        <strain evidence="3">RU1</strain>
    </source>
</reference>
<comment type="caution">
    <text evidence="3">The sequence shown here is derived from an EMBL/GenBank/DDBJ whole genome shotgun (WGS) entry which is preliminary data.</text>
</comment>
<dbReference type="PANTHER" id="PTHR30160">
    <property type="entry name" value="TETRAACYLDISACCHARIDE 4'-KINASE-RELATED"/>
    <property type="match status" value="1"/>
</dbReference>
<dbReference type="InterPro" id="IPR002201">
    <property type="entry name" value="Glyco_trans_9"/>
</dbReference>
<dbReference type="SUPFAM" id="SSF53756">
    <property type="entry name" value="UDP-Glycosyltransferase/glycogen phosphorylase"/>
    <property type="match status" value="1"/>
</dbReference>
<protein>
    <submittedName>
        <fullName evidence="3">Lipopolysaccharide heptosyltransferase I</fullName>
        <ecNumber evidence="3">2.4.99.-</ecNumber>
    </submittedName>
</protein>
<dbReference type="AlphaFoldDB" id="A0A0M2UX40"/>
<dbReference type="GO" id="GO:0005829">
    <property type="term" value="C:cytosol"/>
    <property type="evidence" value="ECO:0007669"/>
    <property type="project" value="TreeGrafter"/>
</dbReference>
<dbReference type="Gene3D" id="3.40.50.2000">
    <property type="entry name" value="Glycogen Phosphorylase B"/>
    <property type="match status" value="2"/>
</dbReference>
<dbReference type="GO" id="GO:0009244">
    <property type="term" value="P:lipopolysaccharide core region biosynthetic process"/>
    <property type="evidence" value="ECO:0007669"/>
    <property type="project" value="TreeGrafter"/>
</dbReference>
<evidence type="ECO:0000256" key="2">
    <source>
        <dbReference type="ARBA" id="ARBA00022679"/>
    </source>
</evidence>
<dbReference type="GO" id="GO:0008713">
    <property type="term" value="F:ADP-heptose-lipopolysaccharide heptosyltransferase activity"/>
    <property type="evidence" value="ECO:0007669"/>
    <property type="project" value="TreeGrafter"/>
</dbReference>
<gene>
    <name evidence="3" type="primary">rfaC</name>
    <name evidence="3" type="ORF">BROFUL_02240</name>
</gene>
<name>A0A0M2UX40_9BACT</name>
<evidence type="ECO:0000256" key="1">
    <source>
        <dbReference type="ARBA" id="ARBA00022676"/>
    </source>
</evidence>
<keyword evidence="1 3" id="KW-0328">Glycosyltransferase</keyword>
<dbReference type="EC" id="2.4.99.-" evidence="3"/>
<organism evidence="3 4">
    <name type="scientific">Candidatus Brocadia fulgida</name>
    <dbReference type="NCBI Taxonomy" id="380242"/>
    <lineage>
        <taxon>Bacteria</taxon>
        <taxon>Pseudomonadati</taxon>
        <taxon>Planctomycetota</taxon>
        <taxon>Candidatus Brocadiia</taxon>
        <taxon>Candidatus Brocadiales</taxon>
        <taxon>Candidatus Brocadiaceae</taxon>
        <taxon>Candidatus Brocadia</taxon>
    </lineage>
</organism>